<proteinExistence type="predicted"/>
<evidence type="ECO:0000313" key="1">
    <source>
        <dbReference type="Proteomes" id="UP000887580"/>
    </source>
</evidence>
<name>A0AC35FYP1_9BILA</name>
<organism evidence="1 2">
    <name type="scientific">Panagrolaimus sp. PS1159</name>
    <dbReference type="NCBI Taxonomy" id="55785"/>
    <lineage>
        <taxon>Eukaryota</taxon>
        <taxon>Metazoa</taxon>
        <taxon>Ecdysozoa</taxon>
        <taxon>Nematoda</taxon>
        <taxon>Chromadorea</taxon>
        <taxon>Rhabditida</taxon>
        <taxon>Tylenchina</taxon>
        <taxon>Panagrolaimomorpha</taxon>
        <taxon>Panagrolaimoidea</taxon>
        <taxon>Panagrolaimidae</taxon>
        <taxon>Panagrolaimus</taxon>
    </lineage>
</organism>
<accession>A0AC35FYP1</accession>
<protein>
    <submittedName>
        <fullName evidence="2">G-protein coupled receptors family 1 profile domain-containing protein</fullName>
    </submittedName>
</protein>
<sequence length="209" mass="24288">TMKSCIYLVIGSWVVFFIVLSYALGVTALTRIPSLHEWSQCKVETCLRMMYRIRNLFVIIIYCFTIICFILTVIYVHRAKKFVQNFQRSTKQQQQNVRLRFPLWKLALNVATFAIFNLPYVVIIITFIILAGNDKCFSLKNYPTMMQIFGIIRLGLLARIIVDPIISFFTDIQIQKSVLSMFGFRSHPIPSPSTKRVLKETIEENSSEL</sequence>
<evidence type="ECO:0000313" key="2">
    <source>
        <dbReference type="WBParaSite" id="PS1159_v2.g22209.t1"/>
    </source>
</evidence>
<reference evidence="2" key="1">
    <citation type="submission" date="2022-11" db="UniProtKB">
        <authorList>
            <consortium name="WormBaseParasite"/>
        </authorList>
    </citation>
    <scope>IDENTIFICATION</scope>
</reference>
<dbReference type="WBParaSite" id="PS1159_v2.g22209.t1">
    <property type="protein sequence ID" value="PS1159_v2.g22209.t1"/>
    <property type="gene ID" value="PS1159_v2.g22209"/>
</dbReference>
<dbReference type="Proteomes" id="UP000887580">
    <property type="component" value="Unplaced"/>
</dbReference>